<proteinExistence type="predicted"/>
<organism evidence="1 2">
    <name type="scientific">Dreissena polymorpha</name>
    <name type="common">Zebra mussel</name>
    <name type="synonym">Mytilus polymorpha</name>
    <dbReference type="NCBI Taxonomy" id="45954"/>
    <lineage>
        <taxon>Eukaryota</taxon>
        <taxon>Metazoa</taxon>
        <taxon>Spiralia</taxon>
        <taxon>Lophotrochozoa</taxon>
        <taxon>Mollusca</taxon>
        <taxon>Bivalvia</taxon>
        <taxon>Autobranchia</taxon>
        <taxon>Heteroconchia</taxon>
        <taxon>Euheterodonta</taxon>
        <taxon>Imparidentia</taxon>
        <taxon>Neoheterodontei</taxon>
        <taxon>Myida</taxon>
        <taxon>Dreissenoidea</taxon>
        <taxon>Dreissenidae</taxon>
        <taxon>Dreissena</taxon>
    </lineage>
</organism>
<evidence type="ECO:0000313" key="1">
    <source>
        <dbReference type="EMBL" id="KAH3774491.1"/>
    </source>
</evidence>
<dbReference type="Proteomes" id="UP000828390">
    <property type="component" value="Unassembled WGS sequence"/>
</dbReference>
<name>A0A9D4E934_DREPO</name>
<dbReference type="AlphaFoldDB" id="A0A9D4E934"/>
<keyword evidence="2" id="KW-1185">Reference proteome</keyword>
<gene>
    <name evidence="1" type="ORF">DPMN_175873</name>
</gene>
<comment type="caution">
    <text evidence="1">The sequence shown here is derived from an EMBL/GenBank/DDBJ whole genome shotgun (WGS) entry which is preliminary data.</text>
</comment>
<dbReference type="EMBL" id="JAIWYP010000009">
    <property type="protein sequence ID" value="KAH3774491.1"/>
    <property type="molecule type" value="Genomic_DNA"/>
</dbReference>
<evidence type="ECO:0000313" key="2">
    <source>
        <dbReference type="Proteomes" id="UP000828390"/>
    </source>
</evidence>
<protein>
    <submittedName>
        <fullName evidence="1">Uncharacterized protein</fullName>
    </submittedName>
</protein>
<sequence>MLKLAQTDQQTDQQTGQKQYVTHYYSGGYKNVLTKKNTPTLGTKFVNRLKPFSNSSDIMRRNVLTNKNAPHPSGHVFQPTRNIFQLIQEIIGTNLLTKLHEDPTINIASIASNDDNAKQKTNKALGTKGYHKSSP</sequence>
<accession>A0A9D4E934</accession>
<reference evidence="1" key="2">
    <citation type="submission" date="2020-11" db="EMBL/GenBank/DDBJ databases">
        <authorList>
            <person name="McCartney M.A."/>
            <person name="Auch B."/>
            <person name="Kono T."/>
            <person name="Mallez S."/>
            <person name="Becker A."/>
            <person name="Gohl D.M."/>
            <person name="Silverstein K.A.T."/>
            <person name="Koren S."/>
            <person name="Bechman K.B."/>
            <person name="Herman A."/>
            <person name="Abrahante J.E."/>
            <person name="Garbe J."/>
        </authorList>
    </citation>
    <scope>NUCLEOTIDE SEQUENCE</scope>
    <source>
        <strain evidence="1">Duluth1</strain>
        <tissue evidence="1">Whole animal</tissue>
    </source>
</reference>
<reference evidence="1" key="1">
    <citation type="journal article" date="2019" name="bioRxiv">
        <title>The Genome of the Zebra Mussel, Dreissena polymorpha: A Resource for Invasive Species Research.</title>
        <authorList>
            <person name="McCartney M.A."/>
            <person name="Auch B."/>
            <person name="Kono T."/>
            <person name="Mallez S."/>
            <person name="Zhang Y."/>
            <person name="Obille A."/>
            <person name="Becker A."/>
            <person name="Abrahante J.E."/>
            <person name="Garbe J."/>
            <person name="Badalamenti J.P."/>
            <person name="Herman A."/>
            <person name="Mangelson H."/>
            <person name="Liachko I."/>
            <person name="Sullivan S."/>
            <person name="Sone E.D."/>
            <person name="Koren S."/>
            <person name="Silverstein K.A.T."/>
            <person name="Beckman K.B."/>
            <person name="Gohl D.M."/>
        </authorList>
    </citation>
    <scope>NUCLEOTIDE SEQUENCE</scope>
    <source>
        <strain evidence="1">Duluth1</strain>
        <tissue evidence="1">Whole animal</tissue>
    </source>
</reference>